<reference evidence="2" key="1">
    <citation type="journal article" date="2014" name="Int. J. Syst. Evol. Microbiol.">
        <title>Complete genome sequence of Corynebacterium casei LMG S-19264T (=DSM 44701T), isolated from a smear-ripened cheese.</title>
        <authorList>
            <consortium name="US DOE Joint Genome Institute (JGI-PGF)"/>
            <person name="Walter F."/>
            <person name="Albersmeier A."/>
            <person name="Kalinowski J."/>
            <person name="Ruckert C."/>
        </authorList>
    </citation>
    <scope>NUCLEOTIDE SEQUENCE</scope>
    <source>
        <strain evidence="2">JCM 4637</strain>
    </source>
</reference>
<dbReference type="SUPFAM" id="SSF53850">
    <property type="entry name" value="Periplasmic binding protein-like II"/>
    <property type="match status" value="1"/>
</dbReference>
<evidence type="ECO:0000313" key="3">
    <source>
        <dbReference type="Proteomes" id="UP000638353"/>
    </source>
</evidence>
<organism evidence="2 3">
    <name type="scientific">Streptomyces finlayi</name>
    <dbReference type="NCBI Taxonomy" id="67296"/>
    <lineage>
        <taxon>Bacteria</taxon>
        <taxon>Bacillati</taxon>
        <taxon>Actinomycetota</taxon>
        <taxon>Actinomycetes</taxon>
        <taxon>Kitasatosporales</taxon>
        <taxon>Streptomycetaceae</taxon>
        <taxon>Streptomyces</taxon>
    </lineage>
</organism>
<dbReference type="RefSeq" id="WP_189823675.1">
    <property type="nucleotide sequence ID" value="NZ_BMVC01000004.1"/>
</dbReference>
<dbReference type="Proteomes" id="UP000638353">
    <property type="component" value="Unassembled WGS sequence"/>
</dbReference>
<gene>
    <name evidence="2" type="ORF">GCM10010334_25560</name>
</gene>
<comment type="caution">
    <text evidence="2">The sequence shown here is derived from an EMBL/GenBank/DDBJ whole genome shotgun (WGS) entry which is preliminary data.</text>
</comment>
<dbReference type="PROSITE" id="PS51257">
    <property type="entry name" value="PROKAR_LIPOPROTEIN"/>
    <property type="match status" value="1"/>
</dbReference>
<dbReference type="Pfam" id="PF01547">
    <property type="entry name" value="SBP_bac_1"/>
    <property type="match status" value="1"/>
</dbReference>
<sequence>MSPSRTLFTTRRRTALVALTTAALAASLTACGEGTDSAGGDSTVDYVSQWNPQDPEAQVINKAIAAFEKANPGIKVKATYAGRNNDAKILNQIKARNAPDIIEGGTMRLKQFKLEPLDDLYGMKIPGETKTVGEVIPDGLKTLNTAEGKAYAAPYEYVVGGLWYQEKQLASRDLKPPAQWPEFTAQAARFKADGQPLVQQDGSVAGYNFFWFVNLVARYGGPDAMAKAATDKTGETWKGEVYQKAADQVRALTSAGALNKGYEGTTFPAAQNAWAQGKGGYALNFSWMPKETDKVRAADAKIRYTPFPNVGGPGDDLVEADTTSWVVPQAAKHKDAAKKFLAHLYGKATMQGFSDTAKTLTPRTDVTPPALLADVTALLAKNPKVMPRLGNLERTAPADYITKVIDPVYGDFFKSVGKQTTPDFLDKLAKASKEFWATQR</sequence>
<protein>
    <submittedName>
        <fullName evidence="2">Sugar-binding protein</fullName>
    </submittedName>
</protein>
<dbReference type="InterPro" id="IPR050490">
    <property type="entry name" value="Bact_solute-bd_prot1"/>
</dbReference>
<dbReference type="AlphaFoldDB" id="A0A919C9K9"/>
<dbReference type="PANTHER" id="PTHR43649">
    <property type="entry name" value="ARABINOSE-BINDING PROTEIN-RELATED"/>
    <property type="match status" value="1"/>
</dbReference>
<accession>A0A919C9K9</accession>
<evidence type="ECO:0000256" key="1">
    <source>
        <dbReference type="SAM" id="SignalP"/>
    </source>
</evidence>
<name>A0A919C9K9_9ACTN</name>
<reference evidence="2" key="2">
    <citation type="submission" date="2020-09" db="EMBL/GenBank/DDBJ databases">
        <authorList>
            <person name="Sun Q."/>
            <person name="Ohkuma M."/>
        </authorList>
    </citation>
    <scope>NUCLEOTIDE SEQUENCE</scope>
    <source>
        <strain evidence="2">JCM 4637</strain>
    </source>
</reference>
<feature type="signal peptide" evidence="1">
    <location>
        <begin position="1"/>
        <end position="32"/>
    </location>
</feature>
<dbReference type="InterPro" id="IPR006059">
    <property type="entry name" value="SBP"/>
</dbReference>
<feature type="chain" id="PRO_5038962730" evidence="1">
    <location>
        <begin position="33"/>
        <end position="440"/>
    </location>
</feature>
<evidence type="ECO:0000313" key="2">
    <source>
        <dbReference type="EMBL" id="GHC91006.1"/>
    </source>
</evidence>
<dbReference type="EMBL" id="BMVC01000004">
    <property type="protein sequence ID" value="GHC91006.1"/>
    <property type="molecule type" value="Genomic_DNA"/>
</dbReference>
<dbReference type="PANTHER" id="PTHR43649:SF14">
    <property type="entry name" value="BLR3389 PROTEIN"/>
    <property type="match status" value="1"/>
</dbReference>
<proteinExistence type="predicted"/>
<dbReference type="Gene3D" id="3.40.190.10">
    <property type="entry name" value="Periplasmic binding protein-like II"/>
    <property type="match status" value="2"/>
</dbReference>
<keyword evidence="1" id="KW-0732">Signal</keyword>